<organism evidence="1 2">
    <name type="scientific">Amycolatopsis japonica</name>
    <dbReference type="NCBI Taxonomy" id="208439"/>
    <lineage>
        <taxon>Bacteria</taxon>
        <taxon>Bacillati</taxon>
        <taxon>Actinomycetota</taxon>
        <taxon>Actinomycetes</taxon>
        <taxon>Pseudonocardiales</taxon>
        <taxon>Pseudonocardiaceae</taxon>
        <taxon>Amycolatopsis</taxon>
        <taxon>Amycolatopsis japonica group</taxon>
    </lineage>
</organism>
<evidence type="ECO:0000313" key="1">
    <source>
        <dbReference type="EMBL" id="AIG81305.1"/>
    </source>
</evidence>
<evidence type="ECO:0000313" key="2">
    <source>
        <dbReference type="Proteomes" id="UP000028492"/>
    </source>
</evidence>
<dbReference type="KEGG" id="aja:AJAP_42690"/>
<dbReference type="RefSeq" id="WP_040133683.1">
    <property type="nucleotide sequence ID" value="NZ_CP008954.1"/>
</dbReference>
<accession>A0A075VEG4</accession>
<name>A0A075VEG4_9PSEU</name>
<keyword evidence="1" id="KW-0614">Plasmid</keyword>
<dbReference type="HOGENOM" id="CLU_1700558_0_0_11"/>
<reference evidence="1 2" key="1">
    <citation type="journal article" date="2014" name="J. Biotechnol.">
        <title>Complete genome sequence of the actinobacterium Amycolatopsis japonica MG417-CF17(T) (=DSM 44213T) producing (S,S)-N,N'-ethylenediaminedisuccinic acid.</title>
        <authorList>
            <person name="Stegmann E."/>
            <person name="Albersmeier A."/>
            <person name="Spohn M."/>
            <person name="Gert H."/>
            <person name="Weber T."/>
            <person name="Wohlleben W."/>
            <person name="Kalinowski J."/>
            <person name="Ruckert C."/>
        </authorList>
    </citation>
    <scope>NUCLEOTIDE SEQUENCE [LARGE SCALE GENOMIC DNA]</scope>
    <source>
        <strain evidence="2">MG417-CF17 (DSM 44213)</strain>
        <plasmid evidence="1">pAmyja1</plasmid>
    </source>
</reference>
<dbReference type="Proteomes" id="UP000028492">
    <property type="component" value="Plasmid pAmyja1"/>
</dbReference>
<proteinExistence type="predicted"/>
<sequence length="154" mass="16692">MTSPNDDTKPKRNAQDTLADVLAIGEKLHDEQWSKMSTEQRAAAVRALARQFDEIGGQLEKIAKQRGTWTGVLPLYDGEATYAAIDGRLVHTGVVGGPAWAEDPETLPEQVMFWERPEQMSGGATPAARTAIARRRAIIEAGEKALGISAPDQP</sequence>
<dbReference type="EMBL" id="CP008954">
    <property type="protein sequence ID" value="AIG81305.1"/>
    <property type="molecule type" value="Genomic_DNA"/>
</dbReference>
<gene>
    <name evidence="1" type="ORF">AJAP_42690</name>
</gene>
<protein>
    <submittedName>
        <fullName evidence="1">Uncharacterized protein</fullName>
    </submittedName>
</protein>
<keyword evidence="2" id="KW-1185">Reference proteome</keyword>
<geneLocation type="plasmid" evidence="1 2">
    <name>pAmyja1</name>
</geneLocation>
<dbReference type="AlphaFoldDB" id="A0A075VEG4"/>